<keyword evidence="7" id="KW-0560">Oxidoreductase</keyword>
<evidence type="ECO:0000259" key="6">
    <source>
        <dbReference type="Pfam" id="PF01880"/>
    </source>
</evidence>
<evidence type="ECO:0000313" key="7">
    <source>
        <dbReference type="EMBL" id="CUN76451.1"/>
    </source>
</evidence>
<organism evidence="7 9">
    <name type="scientific">Collinsella aerofaciens</name>
    <dbReference type="NCBI Taxonomy" id="74426"/>
    <lineage>
        <taxon>Bacteria</taxon>
        <taxon>Bacillati</taxon>
        <taxon>Actinomycetota</taxon>
        <taxon>Coriobacteriia</taxon>
        <taxon>Coriobacteriales</taxon>
        <taxon>Coriobacteriaceae</taxon>
        <taxon>Collinsella</taxon>
    </lineage>
</organism>
<evidence type="ECO:0000256" key="1">
    <source>
        <dbReference type="ARBA" id="ARBA00005941"/>
    </source>
</evidence>
<proteinExistence type="inferred from homology"/>
<feature type="domain" description="Desulfoferrodoxin ferrous iron-binding" evidence="6">
    <location>
        <begin position="34"/>
        <end position="118"/>
    </location>
</feature>
<keyword evidence="5" id="KW-0408">Iron</keyword>
<keyword evidence="4" id="KW-0249">Electron transport</keyword>
<evidence type="ECO:0000256" key="3">
    <source>
        <dbReference type="ARBA" id="ARBA00022723"/>
    </source>
</evidence>
<dbReference type="EC" id="1.15.1.2" evidence="7 8"/>
<keyword evidence="3" id="KW-0479">Metal-binding</keyword>
<evidence type="ECO:0000313" key="8">
    <source>
        <dbReference type="EMBL" id="VWM01564.1"/>
    </source>
</evidence>
<evidence type="ECO:0000256" key="4">
    <source>
        <dbReference type="ARBA" id="ARBA00022982"/>
    </source>
</evidence>
<reference evidence="8 10" key="2">
    <citation type="submission" date="2019-10" db="EMBL/GenBank/DDBJ databases">
        <authorList>
            <person name="Wolf R A."/>
        </authorList>
    </citation>
    <scope>NUCLEOTIDE SEQUENCE [LARGE SCALE GENOMIC DNA]</scope>
    <source>
        <strain evidence="8">Collinsella_aerofaciens_DSM_13712</strain>
    </source>
</reference>
<gene>
    <name evidence="7" type="primary">dfx</name>
    <name evidence="8" type="ORF">CKJAJONC_00548</name>
    <name evidence="7" type="ORF">ERS852381_00641</name>
</gene>
<dbReference type="PANTHER" id="PTHR36541:SF1">
    <property type="entry name" value="SUPEROXIDE REDUCTASE-RELATED"/>
    <property type="match status" value="1"/>
</dbReference>
<dbReference type="InterPro" id="IPR051233">
    <property type="entry name" value="Desulfoferrodoxin_SOR"/>
</dbReference>
<protein>
    <submittedName>
        <fullName evidence="8">Desulfoferrodoxin</fullName>
    </submittedName>
    <submittedName>
        <fullName evidence="7">Superoxide reductase</fullName>
        <ecNumber evidence="7 8">1.15.1.2</ecNumber>
    </submittedName>
</protein>
<dbReference type="Gene3D" id="2.60.40.730">
    <property type="entry name" value="SOR catalytic domain"/>
    <property type="match status" value="1"/>
</dbReference>
<name>A0A173ZJQ7_9ACTN</name>
<dbReference type="PANTHER" id="PTHR36541">
    <property type="entry name" value="SUPEROXIDE REDUCTASE-RELATED"/>
    <property type="match status" value="1"/>
</dbReference>
<dbReference type="Proteomes" id="UP000095468">
    <property type="component" value="Unassembled WGS sequence"/>
</dbReference>
<accession>A0A173ZJQ7</accession>
<dbReference type="InterPro" id="IPR036073">
    <property type="entry name" value="Desulfoferrodoxin_Fe-bd_dom_sf"/>
</dbReference>
<dbReference type="AlphaFoldDB" id="A0A173ZJQ7"/>
<dbReference type="EMBL" id="CYYP01000004">
    <property type="protein sequence ID" value="CUN76451.1"/>
    <property type="molecule type" value="Genomic_DNA"/>
</dbReference>
<dbReference type="EMBL" id="CABWIF010000043">
    <property type="protein sequence ID" value="VWM01564.1"/>
    <property type="molecule type" value="Genomic_DNA"/>
</dbReference>
<dbReference type="Proteomes" id="UP000368032">
    <property type="component" value="Unassembled WGS sequence"/>
</dbReference>
<dbReference type="GO" id="GO:0050605">
    <property type="term" value="F:superoxide reductase activity"/>
    <property type="evidence" value="ECO:0007669"/>
    <property type="project" value="UniProtKB-EC"/>
</dbReference>
<keyword evidence="2" id="KW-0813">Transport</keyword>
<evidence type="ECO:0000313" key="10">
    <source>
        <dbReference type="Proteomes" id="UP000368032"/>
    </source>
</evidence>
<evidence type="ECO:0000256" key="5">
    <source>
        <dbReference type="ARBA" id="ARBA00023004"/>
    </source>
</evidence>
<sequence>MAKFFKDPDGKLIAALGDDVATPAGCTELTANTEDAAHEKHVPVVETERDGHVIRARVGSVEHPSLPEHYIEWIALEAEGRLEVHYLEPGMKPATFFAGGSKTGTVYAYCNLHGLWSATF</sequence>
<dbReference type="GO" id="GO:0005506">
    <property type="term" value="F:iron ion binding"/>
    <property type="evidence" value="ECO:0007669"/>
    <property type="project" value="InterPro"/>
</dbReference>
<dbReference type="Pfam" id="PF01880">
    <property type="entry name" value="Desulfoferrodox"/>
    <property type="match status" value="1"/>
</dbReference>
<evidence type="ECO:0000313" key="9">
    <source>
        <dbReference type="Proteomes" id="UP000095468"/>
    </source>
</evidence>
<evidence type="ECO:0000256" key="2">
    <source>
        <dbReference type="ARBA" id="ARBA00022448"/>
    </source>
</evidence>
<comment type="similarity">
    <text evidence="1">Belongs to the desulfoferrodoxin family.</text>
</comment>
<reference evidence="7 9" key="1">
    <citation type="submission" date="2015-09" db="EMBL/GenBank/DDBJ databases">
        <authorList>
            <consortium name="Pathogen Informatics"/>
        </authorList>
    </citation>
    <scope>NUCLEOTIDE SEQUENCE [LARGE SCALE GENOMIC DNA]</scope>
    <source>
        <strain evidence="7 9">2789STDY5608823</strain>
    </source>
</reference>
<dbReference type="InterPro" id="IPR002742">
    <property type="entry name" value="Desulfoferrodoxin_Fe-bd_dom"/>
</dbReference>
<dbReference type="SUPFAM" id="SSF49367">
    <property type="entry name" value="Superoxide reductase-like"/>
    <property type="match status" value="1"/>
</dbReference>
<dbReference type="RefSeq" id="WP_055285739.1">
    <property type="nucleotide sequence ID" value="NZ_CABWIF010000043.1"/>
</dbReference>